<sequence>MCPASAVMQTSAMQTHKKKSCSPPLYVPLRNHRVLFGLLATPHNGKTNCFFLIWSYPCFSSVTQQ</sequence>
<gene>
    <name evidence="2" type="ORF">BSAL_49070</name>
</gene>
<proteinExistence type="predicted"/>
<dbReference type="EMBL" id="CYKH01000004">
    <property type="protein sequence ID" value="CUE56275.1"/>
    <property type="molecule type" value="Genomic_DNA"/>
</dbReference>
<feature type="region of interest" description="Disordered" evidence="1">
    <location>
        <begin position="1"/>
        <end position="21"/>
    </location>
</feature>
<dbReference type="AlphaFoldDB" id="A0A0S4ILI3"/>
<evidence type="ECO:0000256" key="1">
    <source>
        <dbReference type="SAM" id="MobiDB-lite"/>
    </source>
</evidence>
<dbReference type="Proteomes" id="UP000051952">
    <property type="component" value="Unassembled WGS sequence"/>
</dbReference>
<name>A0A0S4ILI3_BODSA</name>
<keyword evidence="3" id="KW-1185">Reference proteome</keyword>
<accession>A0A0S4ILI3</accession>
<evidence type="ECO:0000313" key="3">
    <source>
        <dbReference type="Proteomes" id="UP000051952"/>
    </source>
</evidence>
<protein>
    <submittedName>
        <fullName evidence="2">Uncharacterized protein</fullName>
    </submittedName>
</protein>
<reference evidence="3" key="1">
    <citation type="submission" date="2015-09" db="EMBL/GenBank/DDBJ databases">
        <authorList>
            <consortium name="Pathogen Informatics"/>
        </authorList>
    </citation>
    <scope>NUCLEOTIDE SEQUENCE [LARGE SCALE GENOMIC DNA]</scope>
    <source>
        <strain evidence="3">Lake Konstanz</strain>
    </source>
</reference>
<evidence type="ECO:0000313" key="2">
    <source>
        <dbReference type="EMBL" id="CUE56275.1"/>
    </source>
</evidence>
<dbReference type="VEuPathDB" id="TriTrypDB:BSAL_49070"/>
<organism evidence="2 3">
    <name type="scientific">Bodo saltans</name>
    <name type="common">Flagellated protozoan</name>
    <dbReference type="NCBI Taxonomy" id="75058"/>
    <lineage>
        <taxon>Eukaryota</taxon>
        <taxon>Discoba</taxon>
        <taxon>Euglenozoa</taxon>
        <taxon>Kinetoplastea</taxon>
        <taxon>Metakinetoplastina</taxon>
        <taxon>Eubodonida</taxon>
        <taxon>Bodonidae</taxon>
        <taxon>Bodo</taxon>
    </lineage>
</organism>